<dbReference type="HOGENOM" id="CLU_008287_17_1_6"/>
<evidence type="ECO:0000256" key="13">
    <source>
        <dbReference type="RuleBase" id="RU003357"/>
    </source>
</evidence>
<protein>
    <submittedName>
        <fullName evidence="17">Putative TonB-dependent receptor</fullName>
    </submittedName>
</protein>
<organism evidence="17 18">
    <name type="scientific">Metapseudomonas resinovorans NBRC 106553</name>
    <dbReference type="NCBI Taxonomy" id="1245471"/>
    <lineage>
        <taxon>Bacteria</taxon>
        <taxon>Pseudomonadati</taxon>
        <taxon>Pseudomonadota</taxon>
        <taxon>Gammaproteobacteria</taxon>
        <taxon>Pseudomonadales</taxon>
        <taxon>Pseudomonadaceae</taxon>
        <taxon>Metapseudomonas</taxon>
    </lineage>
</organism>
<dbReference type="OrthoDB" id="7176844at2"/>
<keyword evidence="11 12" id="KW-0998">Cell outer membrane</keyword>
<dbReference type="Gene3D" id="2.40.170.20">
    <property type="entry name" value="TonB-dependent receptor, beta-barrel domain"/>
    <property type="match status" value="1"/>
</dbReference>
<accession>S6AI88</accession>
<dbReference type="PANTHER" id="PTHR32552:SF68">
    <property type="entry name" value="FERRICHROME OUTER MEMBRANE TRANSPORTER_PHAGE RECEPTOR"/>
    <property type="match status" value="1"/>
</dbReference>
<feature type="domain" description="TonB-dependent receptor plug" evidence="16">
    <location>
        <begin position="50"/>
        <end position="157"/>
    </location>
</feature>
<dbReference type="GO" id="GO:0009279">
    <property type="term" value="C:cell outer membrane"/>
    <property type="evidence" value="ECO:0007669"/>
    <property type="project" value="UniProtKB-SubCell"/>
</dbReference>
<dbReference type="Proteomes" id="UP000015503">
    <property type="component" value="Chromosome"/>
</dbReference>
<evidence type="ECO:0000259" key="16">
    <source>
        <dbReference type="Pfam" id="PF07715"/>
    </source>
</evidence>
<dbReference type="PATRIC" id="fig|1245471.3.peg.2327"/>
<comment type="subcellular location">
    <subcellularLocation>
        <location evidence="1 12">Cell outer membrane</location>
        <topology evidence="1 12">Multi-pass membrane protein</topology>
    </subcellularLocation>
</comment>
<dbReference type="Pfam" id="PF00593">
    <property type="entry name" value="TonB_dep_Rec_b-barrel"/>
    <property type="match status" value="1"/>
</dbReference>
<dbReference type="KEGG" id="pre:PCA10_23030"/>
<dbReference type="EMBL" id="AP013068">
    <property type="protein sequence ID" value="BAN48035.1"/>
    <property type="molecule type" value="Genomic_DNA"/>
</dbReference>
<evidence type="ECO:0000256" key="14">
    <source>
        <dbReference type="SAM" id="SignalP"/>
    </source>
</evidence>
<evidence type="ECO:0000256" key="10">
    <source>
        <dbReference type="ARBA" id="ARBA00023136"/>
    </source>
</evidence>
<dbReference type="CDD" id="cd01347">
    <property type="entry name" value="ligand_gated_channel"/>
    <property type="match status" value="1"/>
</dbReference>
<proteinExistence type="inferred from homology"/>
<dbReference type="SUPFAM" id="SSF56935">
    <property type="entry name" value="Porins"/>
    <property type="match status" value="1"/>
</dbReference>
<evidence type="ECO:0000256" key="5">
    <source>
        <dbReference type="ARBA" id="ARBA00022692"/>
    </source>
</evidence>
<evidence type="ECO:0000256" key="6">
    <source>
        <dbReference type="ARBA" id="ARBA00022729"/>
    </source>
</evidence>
<dbReference type="RefSeq" id="WP_016492231.1">
    <property type="nucleotide sequence ID" value="NC_021499.1"/>
</dbReference>
<keyword evidence="5 12" id="KW-0812">Transmembrane</keyword>
<evidence type="ECO:0000256" key="12">
    <source>
        <dbReference type="PROSITE-ProRule" id="PRU01360"/>
    </source>
</evidence>
<evidence type="ECO:0000259" key="15">
    <source>
        <dbReference type="Pfam" id="PF00593"/>
    </source>
</evidence>
<evidence type="ECO:0000313" key="18">
    <source>
        <dbReference type="Proteomes" id="UP000015503"/>
    </source>
</evidence>
<dbReference type="GO" id="GO:0015344">
    <property type="term" value="F:siderophore uptake transmembrane transporter activity"/>
    <property type="evidence" value="ECO:0007669"/>
    <property type="project" value="TreeGrafter"/>
</dbReference>
<evidence type="ECO:0000256" key="4">
    <source>
        <dbReference type="ARBA" id="ARBA00022496"/>
    </source>
</evidence>
<evidence type="ECO:0000256" key="9">
    <source>
        <dbReference type="ARBA" id="ARBA00023077"/>
    </source>
</evidence>
<reference evidence="17 18" key="1">
    <citation type="journal article" date="2013" name="Genome Announc.">
        <title>Complete Genome Sequence of the Carbazole Degrader Pseudomonas resinovorans Strain CA10 (NBRC 106553).</title>
        <authorList>
            <person name="Shintani M."/>
            <person name="Hosoyama A."/>
            <person name="Ohji S."/>
            <person name="Tsuchikane K."/>
            <person name="Takarada H."/>
            <person name="Yamazoe A."/>
            <person name="Fujita N."/>
            <person name="Nojiri H."/>
        </authorList>
    </citation>
    <scope>NUCLEOTIDE SEQUENCE [LARGE SCALE GENOMIC DNA]</scope>
    <source>
        <strain evidence="17 18">NBRC 106553</strain>
    </source>
</reference>
<dbReference type="InterPro" id="IPR039426">
    <property type="entry name" value="TonB-dep_rcpt-like"/>
</dbReference>
<keyword evidence="3 12" id="KW-1134">Transmembrane beta strand</keyword>
<keyword evidence="18" id="KW-1185">Reference proteome</keyword>
<sequence>MKYELVPLAVLAALASTGSHAEENGESTITLGEVQVDGSAGQRLQAGSSSVLTSVDVLGADRIERQNVRNSWELLGQMPGIQLTETRQGAESGKATFRAFNGEGYINGIKTLIDGVPSNVNSGNQRFIDMVFPLDLEYIEVVRGTNDPRYGLHNIAGNINFVTRQGGNYTDSRLTYGSFNTREVQLAVGRESGNFAQNYFLAKQYSDGYREHDESDKYSLGGKWFYTDDEGLMKLGLVTRLYHHEADEPGFLTREELAASRTRSDPKNANDGDDRDMKQVAVHFDWQMRDDLSLSNKFYYNSYEDDRKVTFTSYPVGNAPRQRRQWDERQTGMLGSLAWLTSDWLTLEGGLNVEHQDNEYRRFRYNYSVPTDFDVTPARVQNDDAYTLDNVGAYVQAVIEPIESLKIIPAYRVDRFYGETELPNGVEADLQDYGSILQPKLSVVYSLTPEISLYANWGRTFQILTGSTAPAYMTPGQASFDPSINTGKEVGIKFTPVDGTEARIAVWQQDATDEVANMPSTGTTVGLGETRRRGVDLQVASRINERWSVWASHAYQEAKVRSAFTAGGQSLAGNEVFATPRHISNLGTDYQFDQAWRFGLQARAQGDYYIDELNEQGKFGGFAVLDASVEYTLSPAASVDLQVKNLTDREYEYVWYDNFFWGGDDQPMFSPAPGRTAYVSLNLKL</sequence>
<feature type="domain" description="TonB-dependent receptor-like beta-barrel" evidence="15">
    <location>
        <begin position="213"/>
        <end position="646"/>
    </location>
</feature>
<keyword evidence="7" id="KW-0408">Iron</keyword>
<dbReference type="eggNOG" id="COG4774">
    <property type="taxonomic scope" value="Bacteria"/>
</dbReference>
<evidence type="ECO:0000256" key="8">
    <source>
        <dbReference type="ARBA" id="ARBA00023065"/>
    </source>
</evidence>
<evidence type="ECO:0000256" key="3">
    <source>
        <dbReference type="ARBA" id="ARBA00022452"/>
    </source>
</evidence>
<dbReference type="InterPro" id="IPR036942">
    <property type="entry name" value="Beta-barrel_TonB_sf"/>
</dbReference>
<dbReference type="PROSITE" id="PS52016">
    <property type="entry name" value="TONB_DEPENDENT_REC_3"/>
    <property type="match status" value="1"/>
</dbReference>
<evidence type="ECO:0000256" key="11">
    <source>
        <dbReference type="ARBA" id="ARBA00023237"/>
    </source>
</evidence>
<dbReference type="Gene3D" id="2.170.130.10">
    <property type="entry name" value="TonB-dependent receptor, plug domain"/>
    <property type="match status" value="1"/>
</dbReference>
<keyword evidence="6 14" id="KW-0732">Signal</keyword>
<dbReference type="Pfam" id="PF07715">
    <property type="entry name" value="Plug"/>
    <property type="match status" value="1"/>
</dbReference>
<comment type="similarity">
    <text evidence="12 13">Belongs to the TonB-dependent receptor family.</text>
</comment>
<evidence type="ECO:0000256" key="7">
    <source>
        <dbReference type="ARBA" id="ARBA00023004"/>
    </source>
</evidence>
<evidence type="ECO:0000256" key="2">
    <source>
        <dbReference type="ARBA" id="ARBA00022448"/>
    </source>
</evidence>
<name>S6AI88_METRE</name>
<dbReference type="InterPro" id="IPR000531">
    <property type="entry name" value="Beta-barrel_TonB"/>
</dbReference>
<keyword evidence="17" id="KW-0675">Receptor</keyword>
<evidence type="ECO:0000313" key="17">
    <source>
        <dbReference type="EMBL" id="BAN48035.1"/>
    </source>
</evidence>
<keyword evidence="10 12" id="KW-0472">Membrane</keyword>
<dbReference type="AlphaFoldDB" id="S6AI88"/>
<feature type="signal peptide" evidence="14">
    <location>
        <begin position="1"/>
        <end position="21"/>
    </location>
</feature>
<keyword evidence="8" id="KW-0406">Ion transport</keyword>
<dbReference type="InterPro" id="IPR037066">
    <property type="entry name" value="Plug_dom_sf"/>
</dbReference>
<keyword evidence="9 13" id="KW-0798">TonB box</keyword>
<dbReference type="STRING" id="1245471.PCA10_23030"/>
<keyword evidence="4" id="KW-0410">Iron transport</keyword>
<dbReference type="PANTHER" id="PTHR32552">
    <property type="entry name" value="FERRICHROME IRON RECEPTOR-RELATED"/>
    <property type="match status" value="1"/>
</dbReference>
<evidence type="ECO:0000256" key="1">
    <source>
        <dbReference type="ARBA" id="ARBA00004571"/>
    </source>
</evidence>
<keyword evidence="2 12" id="KW-0813">Transport</keyword>
<gene>
    <name evidence="17" type="ORF">PCA10_23030</name>
</gene>
<dbReference type="InterPro" id="IPR012910">
    <property type="entry name" value="Plug_dom"/>
</dbReference>
<feature type="chain" id="PRO_5004546060" evidence="14">
    <location>
        <begin position="22"/>
        <end position="685"/>
    </location>
</feature>